<dbReference type="Pfam" id="PF25056">
    <property type="entry name" value="DUF7793"/>
    <property type="match status" value="1"/>
</dbReference>
<accession>A0ABU8MKG0</accession>
<sequence length="140" mass="15811">MELEDAMAVWEARRGFLRLKWAPGIDIDGPLADAAVQYVNRLNGDQARPLLVDMTGMRMLTRDARVVFTRPCMVSRLALLGRSRVDAMLANFALGVASHPMPMHFFTDEVEAASWLVRGDDPPPRGFRWWRSAEGTPRSR</sequence>
<dbReference type="InterPro" id="IPR056695">
    <property type="entry name" value="DUF7793"/>
</dbReference>
<gene>
    <name evidence="2" type="ORF">WCD74_08490</name>
</gene>
<dbReference type="RefSeq" id="WP_337694407.1">
    <property type="nucleotide sequence ID" value="NZ_JBBEGN010000003.1"/>
</dbReference>
<proteinExistence type="predicted"/>
<evidence type="ECO:0000259" key="1">
    <source>
        <dbReference type="Pfam" id="PF25056"/>
    </source>
</evidence>
<comment type="caution">
    <text evidence="2">The sequence shown here is derived from an EMBL/GenBank/DDBJ whole genome shotgun (WGS) entry which is preliminary data.</text>
</comment>
<name>A0ABU8MKG0_9PSEU</name>
<protein>
    <recommendedName>
        <fullName evidence="1">DUF7793 domain-containing protein</fullName>
    </recommendedName>
</protein>
<reference evidence="2 3" key="1">
    <citation type="submission" date="2024-03" db="EMBL/GenBank/DDBJ databases">
        <title>Actinomycetospora sp. OC33-EN08, a novel actinomycete isolated from wild orchid (Aerides multiflora).</title>
        <authorList>
            <person name="Suriyachadkun C."/>
        </authorList>
    </citation>
    <scope>NUCLEOTIDE SEQUENCE [LARGE SCALE GENOMIC DNA]</scope>
    <source>
        <strain evidence="2 3">OC33-EN08</strain>
    </source>
</reference>
<dbReference type="Gene3D" id="3.40.970.30">
    <property type="entry name" value="yp_829618.1 like domains"/>
    <property type="match status" value="1"/>
</dbReference>
<feature type="domain" description="DUF7793" evidence="1">
    <location>
        <begin position="13"/>
        <end position="116"/>
    </location>
</feature>
<dbReference type="Proteomes" id="UP001385809">
    <property type="component" value="Unassembled WGS sequence"/>
</dbReference>
<dbReference type="EMBL" id="JBBEGN010000003">
    <property type="protein sequence ID" value="MEJ2867799.1"/>
    <property type="molecule type" value="Genomic_DNA"/>
</dbReference>
<evidence type="ECO:0000313" key="2">
    <source>
        <dbReference type="EMBL" id="MEJ2867799.1"/>
    </source>
</evidence>
<organism evidence="2 3">
    <name type="scientific">Actinomycetospora aurantiaca</name>
    <dbReference type="NCBI Taxonomy" id="3129233"/>
    <lineage>
        <taxon>Bacteria</taxon>
        <taxon>Bacillati</taxon>
        <taxon>Actinomycetota</taxon>
        <taxon>Actinomycetes</taxon>
        <taxon>Pseudonocardiales</taxon>
        <taxon>Pseudonocardiaceae</taxon>
        <taxon>Actinomycetospora</taxon>
    </lineage>
</organism>
<keyword evidence="3" id="KW-1185">Reference proteome</keyword>
<dbReference type="Gene3D" id="3.40.1680.10">
    <property type="entry name" value="yp_829618.1 domain like"/>
    <property type="match status" value="1"/>
</dbReference>
<evidence type="ECO:0000313" key="3">
    <source>
        <dbReference type="Proteomes" id="UP001385809"/>
    </source>
</evidence>